<organism evidence="2 3">
    <name type="scientific">Almyronema epifaneia S1</name>
    <dbReference type="NCBI Taxonomy" id="2991925"/>
    <lineage>
        <taxon>Bacteria</taxon>
        <taxon>Bacillati</taxon>
        <taxon>Cyanobacteriota</taxon>
        <taxon>Cyanophyceae</taxon>
        <taxon>Nodosilineales</taxon>
        <taxon>Nodosilineaceae</taxon>
        <taxon>Almyronema</taxon>
        <taxon>Almyronema epifaneia</taxon>
    </lineage>
</organism>
<evidence type="ECO:0000256" key="1">
    <source>
        <dbReference type="PROSITE-ProRule" id="PRU00339"/>
    </source>
</evidence>
<protein>
    <submittedName>
        <fullName evidence="2">Tetratricopeptide repeat protein</fullName>
    </submittedName>
</protein>
<reference evidence="2 3" key="1">
    <citation type="submission" date="2024-10" db="EMBL/GenBank/DDBJ databases">
        <authorList>
            <person name="Ratan Roy A."/>
            <person name="Morales Sandoval P.H."/>
            <person name="De Los Santos Villalobos S."/>
            <person name="Chakraborty S."/>
            <person name="Mukherjee J."/>
        </authorList>
    </citation>
    <scope>NUCLEOTIDE SEQUENCE [LARGE SCALE GENOMIC DNA]</scope>
    <source>
        <strain evidence="2 3">S1</strain>
    </source>
</reference>
<comment type="caution">
    <text evidence="2">The sequence shown here is derived from an EMBL/GenBank/DDBJ whole genome shotgun (WGS) entry which is preliminary data.</text>
</comment>
<name>A0ABW6IAD9_9CYAN</name>
<dbReference type="InterPro" id="IPR019734">
    <property type="entry name" value="TPR_rpt"/>
</dbReference>
<dbReference type="Proteomes" id="UP001600165">
    <property type="component" value="Unassembled WGS sequence"/>
</dbReference>
<dbReference type="EMBL" id="JBHZOL010000019">
    <property type="protein sequence ID" value="MFE4105125.1"/>
    <property type="molecule type" value="Genomic_DNA"/>
</dbReference>
<evidence type="ECO:0000313" key="3">
    <source>
        <dbReference type="Proteomes" id="UP001600165"/>
    </source>
</evidence>
<sequence>MAAPPTAALSANSKQTAELSDDANYDQYMRLGYAAQQRDDYQAAATYFRNALYFNPNDRAAIIAYWNVVDAMNQSGQNLPVYDQYMEMGYDATDAADYQTAQNYFQQALQERPGDYYATQALRNVQTYLAVGSGADATVGQADAAVPPTTAYSGETTYDRYMRLGYAAQQREDYLTARSYFRSALYERPNDRQATIAYWNVVNGLQDGDAGLGAVTGEETAYDRFMRLGYDATERSDYARALDFFQQALAQRPDDYYATEAIANVQTYINR</sequence>
<feature type="repeat" description="TPR" evidence="1">
    <location>
        <begin position="158"/>
        <end position="191"/>
    </location>
</feature>
<dbReference type="InterPro" id="IPR011990">
    <property type="entry name" value="TPR-like_helical_dom_sf"/>
</dbReference>
<dbReference type="PROSITE" id="PS50005">
    <property type="entry name" value="TPR"/>
    <property type="match status" value="4"/>
</dbReference>
<gene>
    <name evidence="2" type="ORF">ACFVKH_02470</name>
</gene>
<accession>A0ABW6IAD9</accession>
<dbReference type="Gene3D" id="1.25.40.10">
    <property type="entry name" value="Tetratricopeptide repeat domain"/>
    <property type="match status" value="2"/>
</dbReference>
<dbReference type="Pfam" id="PF13181">
    <property type="entry name" value="TPR_8"/>
    <property type="match status" value="2"/>
</dbReference>
<feature type="repeat" description="TPR" evidence="1">
    <location>
        <begin position="25"/>
        <end position="58"/>
    </location>
</feature>
<proteinExistence type="predicted"/>
<keyword evidence="3" id="KW-1185">Reference proteome</keyword>
<dbReference type="SMART" id="SM00028">
    <property type="entry name" value="TPR"/>
    <property type="match status" value="4"/>
</dbReference>
<evidence type="ECO:0000313" key="2">
    <source>
        <dbReference type="EMBL" id="MFE4105125.1"/>
    </source>
</evidence>
<feature type="repeat" description="TPR" evidence="1">
    <location>
        <begin position="222"/>
        <end position="255"/>
    </location>
</feature>
<keyword evidence="1" id="KW-0802">TPR repeat</keyword>
<dbReference type="RefSeq" id="WP_377961147.1">
    <property type="nucleotide sequence ID" value="NZ_JBHZOL010000019.1"/>
</dbReference>
<dbReference type="SUPFAM" id="SSF48452">
    <property type="entry name" value="TPR-like"/>
    <property type="match status" value="2"/>
</dbReference>
<feature type="repeat" description="TPR" evidence="1">
    <location>
        <begin position="82"/>
        <end position="115"/>
    </location>
</feature>